<gene>
    <name evidence="1" type="ORF">So717_42400</name>
</gene>
<dbReference type="EMBL" id="BLIV01000013">
    <property type="protein sequence ID" value="GFE52487.1"/>
    <property type="molecule type" value="Genomic_DNA"/>
</dbReference>
<proteinExistence type="predicted"/>
<comment type="caution">
    <text evidence="1">The sequence shown here is derived from an EMBL/GenBank/DDBJ whole genome shotgun (WGS) entry which is preliminary data.</text>
</comment>
<protein>
    <recommendedName>
        <fullName evidence="3">Glycosyl transferase family 2</fullName>
    </recommendedName>
</protein>
<accession>A0A640VX55</accession>
<name>A0A640VX55_9RHOB</name>
<sequence length="307" mass="35161">MDATKNTPSVGGSDDRAPLAIVTMVYDEPDYLRIWLEYWRQQVPGDQLFVLIHGENAQLAAMAEGTNIVVIPRSEPYPEMEEDRWKMLSEFVSGLLDRFRVAVYTDVDEILVTDPLLGKDIATRLAAAKAPVSHACGIEIIHRGDLEPDPIDLSRPILQQRGFFRTNTFHGKPCIITAPIRWGRGGHFHDKRGVRFLPHVYAIHLRFYDETCFLERAARRRKTTKAPKSLDANPSRRWRQSDAAAQDLLNALRATPIRPFGMIMVLWSYLRVLAKRGSRPLENGFYPYPRYPAPRLHAVPKRFKTLF</sequence>
<dbReference type="AlphaFoldDB" id="A0A640VX55"/>
<evidence type="ECO:0000313" key="2">
    <source>
        <dbReference type="Proteomes" id="UP000436522"/>
    </source>
</evidence>
<dbReference type="Proteomes" id="UP000436522">
    <property type="component" value="Unassembled WGS sequence"/>
</dbReference>
<keyword evidence="2" id="KW-1185">Reference proteome</keyword>
<evidence type="ECO:0000313" key="1">
    <source>
        <dbReference type="EMBL" id="GFE52487.1"/>
    </source>
</evidence>
<reference evidence="1 2" key="1">
    <citation type="submission" date="2019-12" db="EMBL/GenBank/DDBJ databases">
        <title>Roseobacter cerasinus sp. nov., isolated from seawater around aquaculture.</title>
        <authorList>
            <person name="Muramatsu S."/>
            <person name="Takabe Y."/>
            <person name="Mori K."/>
            <person name="Takaichi S."/>
            <person name="Hanada S."/>
        </authorList>
    </citation>
    <scope>NUCLEOTIDE SEQUENCE [LARGE SCALE GENOMIC DNA]</scope>
    <source>
        <strain evidence="1 2">AI77</strain>
    </source>
</reference>
<evidence type="ECO:0008006" key="3">
    <source>
        <dbReference type="Google" id="ProtNLM"/>
    </source>
</evidence>
<organism evidence="1 2">
    <name type="scientific">Roseobacter cerasinus</name>
    <dbReference type="NCBI Taxonomy" id="2602289"/>
    <lineage>
        <taxon>Bacteria</taxon>
        <taxon>Pseudomonadati</taxon>
        <taxon>Pseudomonadota</taxon>
        <taxon>Alphaproteobacteria</taxon>
        <taxon>Rhodobacterales</taxon>
        <taxon>Roseobacteraceae</taxon>
        <taxon>Roseobacter</taxon>
    </lineage>
</organism>